<evidence type="ECO:0000313" key="3">
    <source>
        <dbReference type="RefSeq" id="XP_031392317.1"/>
    </source>
</evidence>
<dbReference type="Pfam" id="PF17919">
    <property type="entry name" value="RT_RNaseH_2"/>
    <property type="match status" value="1"/>
</dbReference>
<sequence>MLEAECKPTMQPQRRLNPTLKEVVKKEVLKLLDAGCVLKRCKETNLLLNWEKCHFMVREGIVLGHKVSKKGIKVDRAKVEIIEKLPPPTSTKGAFNLLKEKLTSVPVIVAPNWELPFELMCDARDYVVGAVLGQRRALIVAPCEMWMHLAVLRASERKPFVARLTAPAVQLDESSLLMFGGLVDLDPWEPQQPLEELETLDLLL</sequence>
<dbReference type="RefSeq" id="XP_031392317.1">
    <property type="nucleotide sequence ID" value="XM_031536457.1"/>
</dbReference>
<accession>A0A6P8D5E0</accession>
<dbReference type="OrthoDB" id="2020560at2759"/>
<dbReference type="GeneID" id="116204376"/>
<dbReference type="Proteomes" id="UP000515151">
    <property type="component" value="Chromosome 1"/>
</dbReference>
<dbReference type="Gene3D" id="3.30.70.270">
    <property type="match status" value="1"/>
</dbReference>
<protein>
    <submittedName>
        <fullName evidence="3">Uncharacterized protein LOC116204376</fullName>
    </submittedName>
</protein>
<dbReference type="PANTHER" id="PTHR34072">
    <property type="entry name" value="ENZYMATIC POLYPROTEIN-RELATED"/>
    <property type="match status" value="1"/>
</dbReference>
<gene>
    <name evidence="3" type="primary">LOC116204376</name>
</gene>
<dbReference type="SUPFAM" id="SSF56672">
    <property type="entry name" value="DNA/RNA polymerases"/>
    <property type="match status" value="1"/>
</dbReference>
<name>A0A6P8D5E0_PUNGR</name>
<dbReference type="InterPro" id="IPR041577">
    <property type="entry name" value="RT_RNaseH_2"/>
</dbReference>
<dbReference type="AlphaFoldDB" id="A0A6P8D5E0"/>
<dbReference type="InterPro" id="IPR043502">
    <property type="entry name" value="DNA/RNA_pol_sf"/>
</dbReference>
<proteinExistence type="predicted"/>
<dbReference type="InterPro" id="IPR043128">
    <property type="entry name" value="Rev_trsase/Diguanyl_cyclase"/>
</dbReference>
<feature type="domain" description="Reverse transcriptase/retrotransposon-derived protein RNase H-like" evidence="1">
    <location>
        <begin position="92"/>
        <end position="136"/>
    </location>
</feature>
<dbReference type="PANTHER" id="PTHR34072:SF57">
    <property type="entry name" value="RNA-DIRECTED DNA POLYMERASE"/>
    <property type="match status" value="1"/>
</dbReference>
<evidence type="ECO:0000313" key="2">
    <source>
        <dbReference type="Proteomes" id="UP000515151"/>
    </source>
</evidence>
<reference evidence="2" key="1">
    <citation type="journal article" date="2020" name="Plant Biotechnol. J.">
        <title>The pomegranate (Punica granatum L.) draft genome dissects genetic divergence between soft- and hard-seeded cultivars.</title>
        <authorList>
            <person name="Luo X."/>
            <person name="Li H."/>
            <person name="Wu Z."/>
            <person name="Yao W."/>
            <person name="Zhao P."/>
            <person name="Cao D."/>
            <person name="Yu H."/>
            <person name="Li K."/>
            <person name="Poudel K."/>
            <person name="Zhao D."/>
            <person name="Zhang F."/>
            <person name="Xia X."/>
            <person name="Chen L."/>
            <person name="Wang Q."/>
            <person name="Jing D."/>
            <person name="Cao S."/>
        </authorList>
    </citation>
    <scope>NUCLEOTIDE SEQUENCE [LARGE SCALE GENOMIC DNA]</scope>
    <source>
        <strain evidence="2">cv. Tunisia</strain>
    </source>
</reference>
<evidence type="ECO:0000259" key="1">
    <source>
        <dbReference type="Pfam" id="PF17919"/>
    </source>
</evidence>
<reference evidence="3" key="2">
    <citation type="submission" date="2025-08" db="UniProtKB">
        <authorList>
            <consortium name="RefSeq"/>
        </authorList>
    </citation>
    <scope>IDENTIFICATION</scope>
    <source>
        <tissue evidence="3">Leaf</tissue>
    </source>
</reference>
<organism evidence="2 3">
    <name type="scientific">Punica granatum</name>
    <name type="common">Pomegranate</name>
    <dbReference type="NCBI Taxonomy" id="22663"/>
    <lineage>
        <taxon>Eukaryota</taxon>
        <taxon>Viridiplantae</taxon>
        <taxon>Streptophyta</taxon>
        <taxon>Embryophyta</taxon>
        <taxon>Tracheophyta</taxon>
        <taxon>Spermatophyta</taxon>
        <taxon>Magnoliopsida</taxon>
        <taxon>eudicotyledons</taxon>
        <taxon>Gunneridae</taxon>
        <taxon>Pentapetalae</taxon>
        <taxon>rosids</taxon>
        <taxon>malvids</taxon>
        <taxon>Myrtales</taxon>
        <taxon>Lythraceae</taxon>
        <taxon>Punica</taxon>
    </lineage>
</organism>
<keyword evidence="2" id="KW-1185">Reference proteome</keyword>